<dbReference type="Proteomes" id="UP000051888">
    <property type="component" value="Unassembled WGS sequence"/>
</dbReference>
<reference evidence="1 2" key="1">
    <citation type="submission" date="2015-09" db="EMBL/GenBank/DDBJ databases">
        <title>Genome sequencing project for genomic taxonomy and phylogenomics of Bacillus-like bacteria.</title>
        <authorList>
            <person name="Liu B."/>
            <person name="Wang J."/>
            <person name="Zhu Y."/>
            <person name="Liu G."/>
            <person name="Chen Q."/>
            <person name="Chen Z."/>
            <person name="Lan J."/>
            <person name="Che J."/>
            <person name="Ge C."/>
            <person name="Shi H."/>
            <person name="Pan Z."/>
            <person name="Liu X."/>
        </authorList>
    </citation>
    <scope>NUCLEOTIDE SEQUENCE [LARGE SCALE GENOMIC DNA]</scope>
    <source>
        <strain evidence="1 2">LMG 18435</strain>
    </source>
</reference>
<dbReference type="PATRIC" id="fig|157838.3.peg.5299"/>
<comment type="caution">
    <text evidence="1">The sequence shown here is derived from an EMBL/GenBank/DDBJ whole genome shotgun (WGS) entry which is preliminary data.</text>
</comment>
<dbReference type="EMBL" id="LJJC01000015">
    <property type="protein sequence ID" value="KQL50709.1"/>
    <property type="molecule type" value="Genomic_DNA"/>
</dbReference>
<dbReference type="STRING" id="157838.AN964_24075"/>
<dbReference type="PROSITE" id="PS51257">
    <property type="entry name" value="PROKAR_LIPOPROTEIN"/>
    <property type="match status" value="1"/>
</dbReference>
<gene>
    <name evidence="1" type="ORF">AN964_24075</name>
</gene>
<evidence type="ECO:0000313" key="1">
    <source>
        <dbReference type="EMBL" id="KQL50709.1"/>
    </source>
</evidence>
<organism evidence="1 2">
    <name type="scientific">Heyndrickxia shackletonii</name>
    <dbReference type="NCBI Taxonomy" id="157838"/>
    <lineage>
        <taxon>Bacteria</taxon>
        <taxon>Bacillati</taxon>
        <taxon>Bacillota</taxon>
        <taxon>Bacilli</taxon>
        <taxon>Bacillales</taxon>
        <taxon>Bacillaceae</taxon>
        <taxon>Heyndrickxia</taxon>
    </lineage>
</organism>
<name>A0A0Q3WKM2_9BACI</name>
<protein>
    <submittedName>
        <fullName evidence="1">Uncharacterized protein</fullName>
    </submittedName>
</protein>
<proteinExistence type="predicted"/>
<keyword evidence="2" id="KW-1185">Reference proteome</keyword>
<sequence length="272" mass="30590">MKKYLISILLVVTVVLSGCGGAVNVPMSQMEHKGMSSMQGKVTPTEADWTTPKEIKPNQEFPISILIKDKKGKPIPKFDVVHEKLMHMIIVSKDLSYFSHIHPEYKGNGEFDIKTSLPAAGDYNIITEFTPKGSEDNGLQRHWIHVEGVAPAQESIEPDKHMTKVIDGKKVTLSFDHIMAGMDLDMKFTIRDAKTNKPITNLEPYMGAMGHAVAISKDLKEYLHIHPMPSKKQGPDVTFMVYFPKKGVYKIWGQFQYEGKVFVAPFVVKVDM</sequence>
<accession>A0A0Q3WKM2</accession>
<evidence type="ECO:0000313" key="2">
    <source>
        <dbReference type="Proteomes" id="UP000051888"/>
    </source>
</evidence>
<dbReference type="AlphaFoldDB" id="A0A0Q3WKM2"/>
<dbReference type="OrthoDB" id="128043at2"/>